<keyword evidence="2 4" id="KW-0012">Acyltransferase</keyword>
<proteinExistence type="predicted"/>
<dbReference type="SUPFAM" id="SSF55729">
    <property type="entry name" value="Acyl-CoA N-acyltransferases (Nat)"/>
    <property type="match status" value="1"/>
</dbReference>
<dbReference type="EC" id="2.3.1.-" evidence="4"/>
<reference evidence="4 5" key="1">
    <citation type="submission" date="2024-09" db="EMBL/GenBank/DDBJ databases">
        <authorList>
            <person name="Sun Q."/>
            <person name="Mori K."/>
        </authorList>
    </citation>
    <scope>NUCLEOTIDE SEQUENCE [LARGE SCALE GENOMIC DNA]</scope>
    <source>
        <strain evidence="4 5">CCM 3426</strain>
    </source>
</reference>
<organism evidence="4 5">
    <name type="scientific">Nonomuraea spiralis</name>
    <dbReference type="NCBI Taxonomy" id="46182"/>
    <lineage>
        <taxon>Bacteria</taxon>
        <taxon>Bacillati</taxon>
        <taxon>Actinomycetota</taxon>
        <taxon>Actinomycetes</taxon>
        <taxon>Streptosporangiales</taxon>
        <taxon>Streptosporangiaceae</taxon>
        <taxon>Nonomuraea</taxon>
    </lineage>
</organism>
<evidence type="ECO:0000313" key="5">
    <source>
        <dbReference type="Proteomes" id="UP001589647"/>
    </source>
</evidence>
<dbReference type="InterPro" id="IPR016181">
    <property type="entry name" value="Acyl_CoA_acyltransferase"/>
</dbReference>
<dbReference type="Pfam" id="PF00583">
    <property type="entry name" value="Acetyltransf_1"/>
    <property type="match status" value="1"/>
</dbReference>
<dbReference type="InterPro" id="IPR000182">
    <property type="entry name" value="GNAT_dom"/>
</dbReference>
<accession>A0ABV5I6Q4</accession>
<dbReference type="InterPro" id="IPR050832">
    <property type="entry name" value="Bact_Acetyltransf"/>
</dbReference>
<protein>
    <submittedName>
        <fullName evidence="4">GNAT family N-acetyltransferase</fullName>
        <ecNumber evidence="4">2.3.1.-</ecNumber>
    </submittedName>
</protein>
<dbReference type="Gene3D" id="3.40.630.30">
    <property type="match status" value="1"/>
</dbReference>
<keyword evidence="5" id="KW-1185">Reference proteome</keyword>
<evidence type="ECO:0000256" key="2">
    <source>
        <dbReference type="ARBA" id="ARBA00023315"/>
    </source>
</evidence>
<dbReference type="PROSITE" id="PS51186">
    <property type="entry name" value="GNAT"/>
    <property type="match status" value="1"/>
</dbReference>
<evidence type="ECO:0000313" key="4">
    <source>
        <dbReference type="EMBL" id="MFB9200131.1"/>
    </source>
</evidence>
<feature type="domain" description="N-acetyltransferase" evidence="3">
    <location>
        <begin position="19"/>
        <end position="175"/>
    </location>
</feature>
<evidence type="ECO:0000259" key="3">
    <source>
        <dbReference type="PROSITE" id="PS51186"/>
    </source>
</evidence>
<keyword evidence="1 4" id="KW-0808">Transferase</keyword>
<evidence type="ECO:0000256" key="1">
    <source>
        <dbReference type="ARBA" id="ARBA00022679"/>
    </source>
</evidence>
<dbReference type="PANTHER" id="PTHR43877">
    <property type="entry name" value="AMINOALKYLPHOSPHONATE N-ACETYLTRANSFERASE-RELATED-RELATED"/>
    <property type="match status" value="1"/>
</dbReference>
<dbReference type="RefSeq" id="WP_189645722.1">
    <property type="nucleotide sequence ID" value="NZ_BMRC01000001.1"/>
</dbReference>
<dbReference type="EMBL" id="JBHMEI010000001">
    <property type="protein sequence ID" value="MFB9200131.1"/>
    <property type="molecule type" value="Genomic_DNA"/>
</dbReference>
<name>A0ABV5I6Q4_9ACTN</name>
<dbReference type="GO" id="GO:0016746">
    <property type="term" value="F:acyltransferase activity"/>
    <property type="evidence" value="ECO:0007669"/>
    <property type="project" value="UniProtKB-KW"/>
</dbReference>
<sequence length="176" mass="18268">MHTVALLSAEEFAASVEELAVLLADAVDGGASVGFLKPFGPAEAAVWWREQEAAVADGGLAVWACRDADGRLAGTVSVVLARKPNSRHRAEVAKLLVHRAARGRGLSRLLLAAAERGAAAAGAGLLVLDTETGSPAEHVYLTGGWTRYGIVPGYAGAPDGTLLDCSFFYKRLTTPA</sequence>
<gene>
    <name evidence="4" type="ORF">ACFFV7_02905</name>
</gene>
<dbReference type="Proteomes" id="UP001589647">
    <property type="component" value="Unassembled WGS sequence"/>
</dbReference>
<comment type="caution">
    <text evidence="4">The sequence shown here is derived from an EMBL/GenBank/DDBJ whole genome shotgun (WGS) entry which is preliminary data.</text>
</comment>